<dbReference type="SUPFAM" id="SSF50998">
    <property type="entry name" value="Quinoprotein alcohol dehydrogenase-like"/>
    <property type="match status" value="1"/>
</dbReference>
<gene>
    <name evidence="2" type="ORF">C9374_013454</name>
</gene>
<feature type="chain" id="PRO_5041690556" evidence="1">
    <location>
        <begin position="22"/>
        <end position="442"/>
    </location>
</feature>
<accession>A0AA88H1E9</accession>
<feature type="signal peptide" evidence="1">
    <location>
        <begin position="1"/>
        <end position="21"/>
    </location>
</feature>
<name>A0AA88H1E9_NAELO</name>
<dbReference type="GeneID" id="68105907"/>
<organism evidence="2 3">
    <name type="scientific">Naegleria lovaniensis</name>
    <name type="common">Amoeba</name>
    <dbReference type="NCBI Taxonomy" id="51637"/>
    <lineage>
        <taxon>Eukaryota</taxon>
        <taxon>Discoba</taxon>
        <taxon>Heterolobosea</taxon>
        <taxon>Tetramitia</taxon>
        <taxon>Eutetramitia</taxon>
        <taxon>Vahlkampfiidae</taxon>
        <taxon>Naegleria</taxon>
    </lineage>
</organism>
<dbReference type="EMBL" id="PYSW02000006">
    <property type="protein sequence ID" value="KAG2391969.1"/>
    <property type="molecule type" value="Genomic_DNA"/>
</dbReference>
<comment type="caution">
    <text evidence="2">The sequence shown here is derived from an EMBL/GenBank/DDBJ whole genome shotgun (WGS) entry which is preliminary data.</text>
</comment>
<evidence type="ECO:0000313" key="2">
    <source>
        <dbReference type="EMBL" id="KAG2391969.1"/>
    </source>
</evidence>
<dbReference type="Proteomes" id="UP000816034">
    <property type="component" value="Unassembled WGS sequence"/>
</dbReference>
<evidence type="ECO:0000256" key="1">
    <source>
        <dbReference type="SAM" id="SignalP"/>
    </source>
</evidence>
<keyword evidence="1" id="KW-0732">Signal</keyword>
<dbReference type="AlphaFoldDB" id="A0AA88H1E9"/>
<protein>
    <submittedName>
        <fullName evidence="2">Uncharacterized protein</fullName>
    </submittedName>
</protein>
<reference evidence="2 3" key="1">
    <citation type="journal article" date="2018" name="BMC Genomics">
        <title>The genome of Naegleria lovaniensis, the basis for a comparative approach to unravel pathogenicity factors of the human pathogenic amoeba N. fowleri.</title>
        <authorList>
            <person name="Liechti N."/>
            <person name="Schurch N."/>
            <person name="Bruggmann R."/>
            <person name="Wittwer M."/>
        </authorList>
    </citation>
    <scope>NUCLEOTIDE SEQUENCE [LARGE SCALE GENOMIC DNA]</scope>
    <source>
        <strain evidence="2 3">ATCC 30569</strain>
    </source>
</reference>
<dbReference type="InterPro" id="IPR011047">
    <property type="entry name" value="Quinoprotein_ADH-like_sf"/>
</dbReference>
<proteinExistence type="predicted"/>
<dbReference type="RefSeq" id="XP_044553863.1">
    <property type="nucleotide sequence ID" value="XM_044689332.1"/>
</dbReference>
<keyword evidence="3" id="KW-1185">Reference proteome</keyword>
<sequence>MKELITVFVVILVSIVMQVTAKPMDIKTNYWLQGNHDEFQTNRVNVFQPFPDFNVSIQGTPNIYFDRNLVLVDASRNVLITNYALYDGEKFPQLDDFVLCSVDLTTGTLTKLNFDTSRPAFRSSSISHAVMSPQGVYYFALSRQQVGLNFVFTYNLTAGHMGYSNYYSIPNGVQVDGLTIVDNTLFVYNVEALNAYNLDMTLKWTYATGFTYGQASNLITTEEKGRKLLYYAAQNIVFRMDPLSFTLLRYQFPVDYSVKSVSYLGNGNLLVVVNDNSVLADRIFSVNVVSGISTRLPVAAEPELGPLLRCSNSMNYQAPNNPFVTYSVLVCSEYTGGIGERNVIGLSWDATNPQKPNFSVQWHLKKFRALDLPISATNIEGHFLLATDHGYMVMDMASGKMITTKQSNVANSSCKIVTAMNGKFYSVCTDTSTMRIASRPIY</sequence>
<evidence type="ECO:0000313" key="3">
    <source>
        <dbReference type="Proteomes" id="UP000816034"/>
    </source>
</evidence>